<protein>
    <submittedName>
        <fullName evidence="2">Uncharacterized protein</fullName>
    </submittedName>
</protein>
<accession>A0AAN7HVU4</accession>
<dbReference type="RefSeq" id="XP_064675697.1">
    <property type="nucleotide sequence ID" value="XM_064826640.1"/>
</dbReference>
<keyword evidence="1" id="KW-0175">Coiled coil</keyword>
<dbReference type="Proteomes" id="UP001304243">
    <property type="component" value="Unassembled WGS sequence"/>
</dbReference>
<comment type="caution">
    <text evidence="2">The sequence shown here is derived from an EMBL/GenBank/DDBJ whole genome shotgun (WGS) entry which is preliminary data.</text>
</comment>
<name>A0AAN7HVU4_9FUNG</name>
<reference evidence="2 3" key="1">
    <citation type="submission" date="2022-11" db="EMBL/GenBank/DDBJ databases">
        <title>Mucor velutinosus strain NIH1002 WGS.</title>
        <authorList>
            <person name="Subramanian P."/>
            <person name="Mullikin J.C."/>
            <person name="Segre J.A."/>
            <person name="Zelazny A.M."/>
        </authorList>
    </citation>
    <scope>NUCLEOTIDE SEQUENCE [LARGE SCALE GENOMIC DNA]</scope>
    <source>
        <strain evidence="2 3">NIH1002</strain>
    </source>
</reference>
<sequence length="162" mass="18746">MRFFDTEYVRGETQRTLFSLLPNKLHRQMSTAEIYNKANNSLNTISNLWQSMLQIIQAVSSASAASLTVEPDLAKLQKTRKEYEQLMTTLKSDLEWLEKNKVNESELDLETEAYTSGLVEQEALQKESTRVNDQLKRLLNQSYALQFQLEMLFTSSQDVKLN</sequence>
<keyword evidence="3" id="KW-1185">Reference proteome</keyword>
<evidence type="ECO:0000313" key="3">
    <source>
        <dbReference type="Proteomes" id="UP001304243"/>
    </source>
</evidence>
<proteinExistence type="predicted"/>
<organism evidence="2 3">
    <name type="scientific">Mucor velutinosus</name>
    <dbReference type="NCBI Taxonomy" id="708070"/>
    <lineage>
        <taxon>Eukaryota</taxon>
        <taxon>Fungi</taxon>
        <taxon>Fungi incertae sedis</taxon>
        <taxon>Mucoromycota</taxon>
        <taxon>Mucoromycotina</taxon>
        <taxon>Mucoromycetes</taxon>
        <taxon>Mucorales</taxon>
        <taxon>Mucorineae</taxon>
        <taxon>Mucoraceae</taxon>
        <taxon>Mucor</taxon>
    </lineage>
</organism>
<gene>
    <name evidence="2" type="ORF">ATC70_007380</name>
</gene>
<dbReference type="AlphaFoldDB" id="A0AAN7HVU4"/>
<dbReference type="EMBL" id="JASEJX010000039">
    <property type="protein sequence ID" value="KAK4509031.1"/>
    <property type="molecule type" value="Genomic_DNA"/>
</dbReference>
<dbReference type="GeneID" id="89951066"/>
<feature type="coiled-coil region" evidence="1">
    <location>
        <begin position="73"/>
        <end position="141"/>
    </location>
</feature>
<evidence type="ECO:0000313" key="2">
    <source>
        <dbReference type="EMBL" id="KAK4509031.1"/>
    </source>
</evidence>
<evidence type="ECO:0000256" key="1">
    <source>
        <dbReference type="SAM" id="Coils"/>
    </source>
</evidence>